<evidence type="ECO:0000256" key="3">
    <source>
        <dbReference type="ARBA" id="ARBA00022496"/>
    </source>
</evidence>
<evidence type="ECO:0000256" key="9">
    <source>
        <dbReference type="ARBA" id="ARBA00052482"/>
    </source>
</evidence>
<dbReference type="CDD" id="cd03259">
    <property type="entry name" value="ABC_Carb_Solutes_like"/>
    <property type="match status" value="1"/>
</dbReference>
<evidence type="ECO:0000313" key="15">
    <source>
        <dbReference type="Proteomes" id="UP000481043"/>
    </source>
</evidence>
<keyword evidence="1" id="KW-0813">Transport</keyword>
<dbReference type="PROSITE" id="PS50893">
    <property type="entry name" value="ABC_TRANSPORTER_2"/>
    <property type="match status" value="1"/>
</dbReference>
<keyword evidence="8" id="KW-0472">Membrane</keyword>
<keyword evidence="5 14" id="KW-0067">ATP-binding</keyword>
<dbReference type="RefSeq" id="WP_163180710.1">
    <property type="nucleotide sequence ID" value="NZ_JAAIWM010000006.1"/>
</dbReference>
<evidence type="ECO:0000313" key="14">
    <source>
        <dbReference type="EMBL" id="NEY73234.1"/>
    </source>
</evidence>
<keyword evidence="2" id="KW-1003">Cell membrane</keyword>
<dbReference type="PANTHER" id="PTHR42781">
    <property type="entry name" value="SPERMIDINE/PUTRESCINE IMPORT ATP-BINDING PROTEIN POTA"/>
    <property type="match status" value="1"/>
</dbReference>
<dbReference type="Pfam" id="PF00005">
    <property type="entry name" value="ABC_tran"/>
    <property type="match status" value="1"/>
</dbReference>
<name>A0A6M0QA33_9BACI</name>
<dbReference type="InterPro" id="IPR003593">
    <property type="entry name" value="AAA+_ATPase"/>
</dbReference>
<proteinExistence type="predicted"/>
<dbReference type="GO" id="GO:0015408">
    <property type="term" value="F:ABC-type ferric iron transporter activity"/>
    <property type="evidence" value="ECO:0007669"/>
    <property type="project" value="InterPro"/>
</dbReference>
<dbReference type="EC" id="7.6.2.9" evidence="11"/>
<dbReference type="PROSITE" id="PS00211">
    <property type="entry name" value="ABC_TRANSPORTER_1"/>
    <property type="match status" value="1"/>
</dbReference>
<sequence>MFIELKDINFKYRNAKALTLENINLSINKGELISILGRSGSGKSTILRVIAGLEVPCSGSLIIGDTTMVSDSYFIQPEKRGVGLVFQDYALFPHMNVADNVKFGLRKMSRQDKLQRLKEVLELVGLMGYEKRYPYELSGGQQQRVALARAIAPNPSLIMFDEPFSNLDADLQVQIREDLRSIIKKANITSIFVTHDQSDAAALADHIIVMDQGKITKTGTPSEILGNAKKQSIYGS</sequence>
<dbReference type="GO" id="GO:0015418">
    <property type="term" value="F:ABC-type quaternary ammonium compound transporting activity"/>
    <property type="evidence" value="ECO:0007669"/>
    <property type="project" value="UniProtKB-EC"/>
</dbReference>
<protein>
    <recommendedName>
        <fullName evidence="12">Carnitine transport ATP-binding protein OpuCA</fullName>
        <ecNumber evidence="11">7.6.2.9</ecNumber>
    </recommendedName>
</protein>
<dbReference type="EMBL" id="JAAIWM010000006">
    <property type="protein sequence ID" value="NEY73234.1"/>
    <property type="molecule type" value="Genomic_DNA"/>
</dbReference>
<evidence type="ECO:0000256" key="5">
    <source>
        <dbReference type="ARBA" id="ARBA00022840"/>
    </source>
</evidence>
<dbReference type="InterPro" id="IPR017871">
    <property type="entry name" value="ABC_transporter-like_CS"/>
</dbReference>
<accession>A0A6M0QA33</accession>
<comment type="subunit">
    <text evidence="10">The complex is composed of two ATP-binding proteins (OpuCA), two transmembrane proteins (OpuCB and OpuCD) and a solute-binding protein (OpuCC).</text>
</comment>
<dbReference type="InterPro" id="IPR015853">
    <property type="entry name" value="ABC_transpr_FbpC"/>
</dbReference>
<organism evidence="14 15">
    <name type="scientific">Bacillus mesophilus</name>
    <dbReference type="NCBI Taxonomy" id="1808955"/>
    <lineage>
        <taxon>Bacteria</taxon>
        <taxon>Bacillati</taxon>
        <taxon>Bacillota</taxon>
        <taxon>Bacilli</taxon>
        <taxon>Bacillales</taxon>
        <taxon>Bacillaceae</taxon>
        <taxon>Bacillus</taxon>
    </lineage>
</organism>
<dbReference type="SMART" id="SM00382">
    <property type="entry name" value="AAA"/>
    <property type="match status" value="1"/>
</dbReference>
<dbReference type="Proteomes" id="UP000481043">
    <property type="component" value="Unassembled WGS sequence"/>
</dbReference>
<comment type="caution">
    <text evidence="14">The sequence shown here is derived from an EMBL/GenBank/DDBJ whole genome shotgun (WGS) entry which is preliminary data.</text>
</comment>
<comment type="catalytic activity">
    <reaction evidence="9">
        <text>a quaternary ammonium(out) + ATP + H2O = a quaternary ammonium(in) + ADP + phosphate + H(+)</text>
        <dbReference type="Rhea" id="RHEA:11036"/>
        <dbReference type="ChEBI" id="CHEBI:15377"/>
        <dbReference type="ChEBI" id="CHEBI:15378"/>
        <dbReference type="ChEBI" id="CHEBI:30616"/>
        <dbReference type="ChEBI" id="CHEBI:35267"/>
        <dbReference type="ChEBI" id="CHEBI:43474"/>
        <dbReference type="ChEBI" id="CHEBI:456216"/>
        <dbReference type="EC" id="7.6.2.9"/>
    </reaction>
</comment>
<gene>
    <name evidence="14" type="ORF">G4D63_15990</name>
</gene>
<feature type="domain" description="ABC transporter" evidence="13">
    <location>
        <begin position="3"/>
        <end position="233"/>
    </location>
</feature>
<dbReference type="PANTHER" id="PTHR42781:SF4">
    <property type="entry name" value="SPERMIDINE_PUTRESCINE IMPORT ATP-BINDING PROTEIN POTA"/>
    <property type="match status" value="1"/>
</dbReference>
<keyword evidence="6" id="KW-0408">Iron</keyword>
<keyword evidence="3" id="KW-0410">Iron transport</keyword>
<dbReference type="GO" id="GO:0016020">
    <property type="term" value="C:membrane"/>
    <property type="evidence" value="ECO:0007669"/>
    <property type="project" value="InterPro"/>
</dbReference>
<dbReference type="GO" id="GO:0005524">
    <property type="term" value="F:ATP binding"/>
    <property type="evidence" value="ECO:0007669"/>
    <property type="project" value="UniProtKB-KW"/>
</dbReference>
<keyword evidence="7" id="KW-0406">Ion transport</keyword>
<evidence type="ECO:0000259" key="13">
    <source>
        <dbReference type="PROSITE" id="PS50893"/>
    </source>
</evidence>
<evidence type="ECO:0000256" key="12">
    <source>
        <dbReference type="ARBA" id="ARBA00070305"/>
    </source>
</evidence>
<keyword evidence="15" id="KW-1185">Reference proteome</keyword>
<dbReference type="AlphaFoldDB" id="A0A6M0QA33"/>
<dbReference type="InterPro" id="IPR027417">
    <property type="entry name" value="P-loop_NTPase"/>
</dbReference>
<evidence type="ECO:0000256" key="6">
    <source>
        <dbReference type="ARBA" id="ARBA00023004"/>
    </source>
</evidence>
<dbReference type="InterPro" id="IPR050093">
    <property type="entry name" value="ABC_SmlMolc_Importer"/>
</dbReference>
<dbReference type="Gene3D" id="3.40.50.300">
    <property type="entry name" value="P-loop containing nucleotide triphosphate hydrolases"/>
    <property type="match status" value="1"/>
</dbReference>
<evidence type="ECO:0000256" key="11">
    <source>
        <dbReference type="ARBA" id="ARBA00066388"/>
    </source>
</evidence>
<evidence type="ECO:0000256" key="1">
    <source>
        <dbReference type="ARBA" id="ARBA00022448"/>
    </source>
</evidence>
<evidence type="ECO:0000256" key="10">
    <source>
        <dbReference type="ARBA" id="ARBA00063934"/>
    </source>
</evidence>
<reference evidence="14 15" key="1">
    <citation type="submission" date="2020-02" db="EMBL/GenBank/DDBJ databases">
        <title>Bacillus aquiflavi sp. nov., isolated from yellow water of strong flavor Chinese baijiu in Yibin region of China.</title>
        <authorList>
            <person name="Xie J."/>
        </authorList>
    </citation>
    <scope>NUCLEOTIDE SEQUENCE [LARGE SCALE GENOMIC DNA]</scope>
    <source>
        <strain evidence="14 15">SA4</strain>
    </source>
</reference>
<dbReference type="GO" id="GO:0016887">
    <property type="term" value="F:ATP hydrolysis activity"/>
    <property type="evidence" value="ECO:0007669"/>
    <property type="project" value="InterPro"/>
</dbReference>
<evidence type="ECO:0000256" key="4">
    <source>
        <dbReference type="ARBA" id="ARBA00022741"/>
    </source>
</evidence>
<evidence type="ECO:0000256" key="8">
    <source>
        <dbReference type="ARBA" id="ARBA00023136"/>
    </source>
</evidence>
<evidence type="ECO:0000256" key="2">
    <source>
        <dbReference type="ARBA" id="ARBA00022475"/>
    </source>
</evidence>
<keyword evidence="4" id="KW-0547">Nucleotide-binding</keyword>
<evidence type="ECO:0000256" key="7">
    <source>
        <dbReference type="ARBA" id="ARBA00023065"/>
    </source>
</evidence>
<dbReference type="SUPFAM" id="SSF52540">
    <property type="entry name" value="P-loop containing nucleoside triphosphate hydrolases"/>
    <property type="match status" value="1"/>
</dbReference>
<dbReference type="InterPro" id="IPR003439">
    <property type="entry name" value="ABC_transporter-like_ATP-bd"/>
</dbReference>
<dbReference type="FunFam" id="3.40.50.300:FF:000425">
    <property type="entry name" value="Probable ABC transporter, ATP-binding subunit"/>
    <property type="match status" value="1"/>
</dbReference>